<dbReference type="NCBIfam" id="TIGR02532">
    <property type="entry name" value="IV_pilin_GFxxxE"/>
    <property type="match status" value="1"/>
</dbReference>
<proteinExistence type="predicted"/>
<organism evidence="2 3">
    <name type="scientific">Shewanella septentrionalis</name>
    <dbReference type="NCBI Taxonomy" id="2952223"/>
    <lineage>
        <taxon>Bacteria</taxon>
        <taxon>Pseudomonadati</taxon>
        <taxon>Pseudomonadota</taxon>
        <taxon>Gammaproteobacteria</taxon>
        <taxon>Alteromonadales</taxon>
        <taxon>Shewanellaceae</taxon>
        <taxon>Shewanella</taxon>
    </lineage>
</organism>
<gene>
    <name evidence="2" type="ORF">NE536_17305</name>
</gene>
<keyword evidence="1" id="KW-0472">Membrane</keyword>
<reference evidence="2" key="1">
    <citation type="journal article" date="2023" name="Int. J. Syst. Evol. Microbiol.">
        <title>&lt;i&gt;Shewanella septentrionalis&lt;/i&gt; sp. nov. and &lt;i&gt;Shewanella holmiensis&lt;/i&gt; sp. nov., isolated from Baltic Sea water and sediments.</title>
        <authorList>
            <person name="Martin-Rodriguez A.J."/>
            <person name="Thorell K."/>
            <person name="Joffre E."/>
            <person name="Jensie-Markopoulos S."/>
            <person name="Moore E.R.B."/>
            <person name="Sjoling A."/>
        </authorList>
    </citation>
    <scope>NUCLEOTIDE SEQUENCE</scope>
    <source>
        <strain evidence="2">SP1W3</strain>
    </source>
</reference>
<sequence>MISAHRTQRRHIKLTSRQTGFSLSELMIAMVLGLIIMIAVINFFAPLKTTVEESKRLENAADALRYATLTLSKSIKQADNVALVSANELVLSTRASASQPSISCLGQSKTADYTETFSFLAPNLSCDDGDGAQTLLTGLEAAHFSQTGELVSINLKPLALPTQYDQGISLQIALRKPLWQQAINSQQVP</sequence>
<evidence type="ECO:0000313" key="3">
    <source>
        <dbReference type="Proteomes" id="UP001155604"/>
    </source>
</evidence>
<dbReference type="InterPro" id="IPR012902">
    <property type="entry name" value="N_methyl_site"/>
</dbReference>
<protein>
    <submittedName>
        <fullName evidence="2">Prepilin-type N-terminal cleavage/methylation domain-containing protein</fullName>
    </submittedName>
</protein>
<dbReference type="Pfam" id="PF07963">
    <property type="entry name" value="N_methyl"/>
    <property type="match status" value="1"/>
</dbReference>
<accession>A0A9X3B0Y1</accession>
<evidence type="ECO:0000256" key="1">
    <source>
        <dbReference type="SAM" id="Phobius"/>
    </source>
</evidence>
<dbReference type="EMBL" id="JAMTCC010000033">
    <property type="protein sequence ID" value="MCT7947120.1"/>
    <property type="molecule type" value="Genomic_DNA"/>
</dbReference>
<keyword evidence="1" id="KW-1133">Transmembrane helix</keyword>
<dbReference type="AlphaFoldDB" id="A0A9X3B0Y1"/>
<feature type="transmembrane region" description="Helical" evidence="1">
    <location>
        <begin position="21"/>
        <end position="45"/>
    </location>
</feature>
<dbReference type="Proteomes" id="UP001155604">
    <property type="component" value="Unassembled WGS sequence"/>
</dbReference>
<evidence type="ECO:0000313" key="2">
    <source>
        <dbReference type="EMBL" id="MCT7947120.1"/>
    </source>
</evidence>
<name>A0A9X3B0Y1_9GAMM</name>
<dbReference type="RefSeq" id="WP_261273457.1">
    <property type="nucleotide sequence ID" value="NZ_JAMTCC010000033.1"/>
</dbReference>
<comment type="caution">
    <text evidence="2">The sequence shown here is derived from an EMBL/GenBank/DDBJ whole genome shotgun (WGS) entry which is preliminary data.</text>
</comment>
<keyword evidence="3" id="KW-1185">Reference proteome</keyword>
<keyword evidence="1" id="KW-0812">Transmembrane</keyword>